<comment type="caution">
    <text evidence="2">The sequence shown here is derived from an EMBL/GenBank/DDBJ whole genome shotgun (WGS) entry which is preliminary data.</text>
</comment>
<feature type="region of interest" description="Disordered" evidence="1">
    <location>
        <begin position="60"/>
        <end position="82"/>
    </location>
</feature>
<name>A0ABP7PJB9_9ACTN</name>
<evidence type="ECO:0000313" key="2">
    <source>
        <dbReference type="EMBL" id="GAA3966510.1"/>
    </source>
</evidence>
<evidence type="ECO:0000256" key="1">
    <source>
        <dbReference type="SAM" id="MobiDB-lite"/>
    </source>
</evidence>
<gene>
    <name evidence="2" type="ORF">GCM10022231_29250</name>
</gene>
<proteinExistence type="predicted"/>
<protein>
    <submittedName>
        <fullName evidence="2">Uncharacterized protein</fullName>
    </submittedName>
</protein>
<keyword evidence="3" id="KW-1185">Reference proteome</keyword>
<sequence length="82" mass="9138">MNAPMLGMTMFDNAVPNFWAPTRMPPRGAASVELSASDMCVASDSDTHSDTSHSYYTHKRAQMQENHHERAEVEVDLCPNGR</sequence>
<dbReference type="EMBL" id="BAAAZW010000009">
    <property type="protein sequence ID" value="GAA3966510.1"/>
    <property type="molecule type" value="Genomic_DNA"/>
</dbReference>
<accession>A0ABP7PJB9</accession>
<organism evidence="2 3">
    <name type="scientific">Gordonia caeni</name>
    <dbReference type="NCBI Taxonomy" id="1007097"/>
    <lineage>
        <taxon>Bacteria</taxon>
        <taxon>Bacillati</taxon>
        <taxon>Actinomycetota</taxon>
        <taxon>Actinomycetes</taxon>
        <taxon>Mycobacteriales</taxon>
        <taxon>Gordoniaceae</taxon>
        <taxon>Gordonia</taxon>
    </lineage>
</organism>
<reference evidence="3" key="1">
    <citation type="journal article" date="2019" name="Int. J. Syst. Evol. Microbiol.">
        <title>The Global Catalogue of Microorganisms (GCM) 10K type strain sequencing project: providing services to taxonomists for standard genome sequencing and annotation.</title>
        <authorList>
            <consortium name="The Broad Institute Genomics Platform"/>
            <consortium name="The Broad Institute Genome Sequencing Center for Infectious Disease"/>
            <person name="Wu L."/>
            <person name="Ma J."/>
        </authorList>
    </citation>
    <scope>NUCLEOTIDE SEQUENCE [LARGE SCALE GENOMIC DNA]</scope>
    <source>
        <strain evidence="3">JCM 16923</strain>
    </source>
</reference>
<evidence type="ECO:0000313" key="3">
    <source>
        <dbReference type="Proteomes" id="UP001418444"/>
    </source>
</evidence>
<dbReference type="Proteomes" id="UP001418444">
    <property type="component" value="Unassembled WGS sequence"/>
</dbReference>